<dbReference type="EMBL" id="UINC01000017">
    <property type="protein sequence ID" value="SUZ47454.1"/>
    <property type="molecule type" value="Genomic_DNA"/>
</dbReference>
<gene>
    <name evidence="1" type="ORF">METZ01_LOCUS308</name>
</gene>
<reference evidence="1" key="1">
    <citation type="submission" date="2018-05" db="EMBL/GenBank/DDBJ databases">
        <authorList>
            <person name="Lanie J.A."/>
            <person name="Ng W.-L."/>
            <person name="Kazmierczak K.M."/>
            <person name="Andrzejewski T.M."/>
            <person name="Davidsen T.M."/>
            <person name="Wayne K.J."/>
            <person name="Tettelin H."/>
            <person name="Glass J.I."/>
            <person name="Rusch D."/>
            <person name="Podicherti R."/>
            <person name="Tsui H.-C.T."/>
            <person name="Winkler M.E."/>
        </authorList>
    </citation>
    <scope>NUCLEOTIDE SEQUENCE</scope>
</reference>
<sequence length="28" mass="3174">MVFNELLAALIKASNIPERLLIFALELM</sequence>
<protein>
    <submittedName>
        <fullName evidence="1">Uncharacterized protein</fullName>
    </submittedName>
</protein>
<proteinExistence type="predicted"/>
<dbReference type="AlphaFoldDB" id="A0A381N096"/>
<accession>A0A381N096</accession>
<name>A0A381N096_9ZZZZ</name>
<evidence type="ECO:0000313" key="1">
    <source>
        <dbReference type="EMBL" id="SUZ47454.1"/>
    </source>
</evidence>
<organism evidence="1">
    <name type="scientific">marine metagenome</name>
    <dbReference type="NCBI Taxonomy" id="408172"/>
    <lineage>
        <taxon>unclassified sequences</taxon>
        <taxon>metagenomes</taxon>
        <taxon>ecological metagenomes</taxon>
    </lineage>
</organism>